<proteinExistence type="predicted"/>
<organism evidence="2">
    <name type="scientific">Rhodopseudomonas palustris (strain BisB18)</name>
    <dbReference type="NCBI Taxonomy" id="316056"/>
    <lineage>
        <taxon>Bacteria</taxon>
        <taxon>Pseudomonadati</taxon>
        <taxon>Pseudomonadota</taxon>
        <taxon>Alphaproteobacteria</taxon>
        <taxon>Hyphomicrobiales</taxon>
        <taxon>Nitrobacteraceae</taxon>
        <taxon>Rhodopseudomonas</taxon>
    </lineage>
</organism>
<feature type="transmembrane region" description="Helical" evidence="1">
    <location>
        <begin position="246"/>
        <end position="271"/>
    </location>
</feature>
<gene>
    <name evidence="2" type="ordered locus">RPC_0997</name>
</gene>
<feature type="transmembrane region" description="Helical" evidence="1">
    <location>
        <begin position="292"/>
        <end position="311"/>
    </location>
</feature>
<keyword evidence="1" id="KW-0472">Membrane</keyword>
<dbReference type="STRING" id="316056.RPC_0997"/>
<name>Q21AL9_RHOPB</name>
<dbReference type="HOGENOM" id="CLU_725368_0_0_5"/>
<feature type="transmembrane region" description="Helical" evidence="1">
    <location>
        <begin position="44"/>
        <end position="64"/>
    </location>
</feature>
<accession>Q21AL9</accession>
<feature type="transmembrane region" description="Helical" evidence="1">
    <location>
        <begin position="76"/>
        <end position="100"/>
    </location>
</feature>
<dbReference type="AlphaFoldDB" id="Q21AL9"/>
<dbReference type="KEGG" id="rpc:RPC_0997"/>
<feature type="transmembrane region" description="Helical" evidence="1">
    <location>
        <begin position="357"/>
        <end position="377"/>
    </location>
</feature>
<keyword evidence="1" id="KW-0812">Transmembrane</keyword>
<protein>
    <submittedName>
        <fullName evidence="2">Uncharacterized protein</fullName>
    </submittedName>
</protein>
<dbReference type="EMBL" id="CP000301">
    <property type="protein sequence ID" value="ABD86567.1"/>
    <property type="molecule type" value="Genomic_DNA"/>
</dbReference>
<evidence type="ECO:0000256" key="1">
    <source>
        <dbReference type="SAM" id="Phobius"/>
    </source>
</evidence>
<reference evidence="2" key="1">
    <citation type="submission" date="2006-03" db="EMBL/GenBank/DDBJ databases">
        <title>Complete sequence of Rhodopseudomonas palustris BisB18.</title>
        <authorList>
            <consortium name="US DOE Joint Genome Institute"/>
            <person name="Copeland A."/>
            <person name="Lucas S."/>
            <person name="Lapidus A."/>
            <person name="Barry K."/>
            <person name="Detter J.C."/>
            <person name="Glavina del Rio T."/>
            <person name="Hammon N."/>
            <person name="Israni S."/>
            <person name="Dalin E."/>
            <person name="Tice H."/>
            <person name="Pitluck S."/>
            <person name="Chain P."/>
            <person name="Malfatti S."/>
            <person name="Shin M."/>
            <person name="Vergez L."/>
            <person name="Schmutz J."/>
            <person name="Larimer F."/>
            <person name="Land M."/>
            <person name="Hauser L."/>
            <person name="Pelletier D.A."/>
            <person name="Kyrpides N."/>
            <person name="Anderson I."/>
            <person name="Oda Y."/>
            <person name="Harwood C.S."/>
            <person name="Richardson P."/>
        </authorList>
    </citation>
    <scope>NUCLEOTIDE SEQUENCE [LARGE SCALE GENOMIC DNA]</scope>
    <source>
        <strain evidence="2">BisB18</strain>
    </source>
</reference>
<sequence>MTGRQDPSLPPPFVVWRRVDRQFGTFDPKHSASRYYLVPHAVHYHLLAHALVQSLGLFSIFSVVPAQAIPGVAPLFLWFTFLILFLASAMGVSALISAMLNGSSTQPISALLLLCSTKARREYESCFPSFPSNHAGGLIRYQSRLGRKIGPISQETIYWVGRLFRGNEARTRWPIKMTNVVVRRLRKCLRSDCLASTASENTAKLRSLELRREDSRLFALSAFAIVSCFVPLQRNRKTMASARIEFILSYLSPVLFGFALCIATFLMYPIIQAISPPASASGSCNQSQSLSKMPFMLCITLWFFQSLWYSVSTLKQDFSQQFKSYFNARPFPNSMTAFGNWQMSHAPDLVKFAEEKWLPALVATVITGLASLYAAFLQSLG</sequence>
<evidence type="ECO:0000313" key="2">
    <source>
        <dbReference type="EMBL" id="ABD86567.1"/>
    </source>
</evidence>
<dbReference type="RefSeq" id="WP_011471474.1">
    <property type="nucleotide sequence ID" value="NC_007925.1"/>
</dbReference>
<keyword evidence="1" id="KW-1133">Transmembrane helix</keyword>